<evidence type="ECO:0000313" key="2">
    <source>
        <dbReference type="Proteomes" id="UP000783588"/>
    </source>
</evidence>
<sequence length="112" mass="12526">MRVEKYYYSDANKPESDIQNTEKFQSFTQLSASCQSLAREIGANLFMDTDDHAGWITFICDVLSFKGATKQAMQHLADVADEVTIRASVDTGANSPADVDNAVQLTFWFDFI</sequence>
<gene>
    <name evidence="1" type="ORF">KQI75_07330</name>
</gene>
<reference evidence="1 2" key="1">
    <citation type="submission" date="2021-06" db="EMBL/GenBank/DDBJ databases">
        <authorList>
            <person name="Sun Q."/>
            <person name="Li D."/>
        </authorList>
    </citation>
    <scope>NUCLEOTIDE SEQUENCE [LARGE SCALE GENOMIC DNA]</scope>
    <source>
        <strain evidence="1 2">MSJd-7</strain>
    </source>
</reference>
<dbReference type="PROSITE" id="PS51257">
    <property type="entry name" value="PROKAR_LIPOPROTEIN"/>
    <property type="match status" value="1"/>
</dbReference>
<organism evidence="1 2">
    <name type="scientific">Butyricicoccus intestinisimiae</name>
    <dbReference type="NCBI Taxonomy" id="2841509"/>
    <lineage>
        <taxon>Bacteria</taxon>
        <taxon>Bacillati</taxon>
        <taxon>Bacillota</taxon>
        <taxon>Clostridia</taxon>
        <taxon>Eubacteriales</taxon>
        <taxon>Butyricicoccaceae</taxon>
        <taxon>Butyricicoccus</taxon>
    </lineage>
</organism>
<keyword evidence="2" id="KW-1185">Reference proteome</keyword>
<dbReference type="EMBL" id="JAHLQI010000003">
    <property type="protein sequence ID" value="MBU5490429.1"/>
    <property type="molecule type" value="Genomic_DNA"/>
</dbReference>
<dbReference type="RefSeq" id="WP_216470085.1">
    <property type="nucleotide sequence ID" value="NZ_JAHLQI010000003.1"/>
</dbReference>
<dbReference type="Proteomes" id="UP000783588">
    <property type="component" value="Unassembled WGS sequence"/>
</dbReference>
<comment type="caution">
    <text evidence="1">The sequence shown here is derived from an EMBL/GenBank/DDBJ whole genome shotgun (WGS) entry which is preliminary data.</text>
</comment>
<evidence type="ECO:0000313" key="1">
    <source>
        <dbReference type="EMBL" id="MBU5490429.1"/>
    </source>
</evidence>
<accession>A0ABS6ERV4</accession>
<protein>
    <submittedName>
        <fullName evidence="1">Uncharacterized protein</fullName>
    </submittedName>
</protein>
<proteinExistence type="predicted"/>
<name>A0ABS6ERV4_9FIRM</name>